<dbReference type="GO" id="GO:0016020">
    <property type="term" value="C:membrane"/>
    <property type="evidence" value="ECO:0007669"/>
    <property type="project" value="TreeGrafter"/>
</dbReference>
<accession>A0A934QFU5</accession>
<protein>
    <recommendedName>
        <fullName evidence="1">PhoD-like phosphatase domain-containing protein</fullName>
    </recommendedName>
</protein>
<dbReference type="Proteomes" id="UP000778970">
    <property type="component" value="Unassembled WGS sequence"/>
</dbReference>
<dbReference type="AlphaFoldDB" id="A0A934QFU5"/>
<sequence length="477" mass="52963">MTDVETSAGPILFLRDHDGERLSLSVLAVRPDGAPAPELSGPDGAVAARCALQCAGCRAWLYDFSVPAGATASYRFDGVDYPLAADPRGDLRIAFVSCNGQEDGDRERPRVARNALWARLAAQHAQQPFHLLLHGGDQLYADEVVESEPEVRAWSEASNKPPVCNRDRWELRETLATKLFRRYLELYSQPEIGWLMARVPSLAMWDDHDICDGWGSLAPAKLDSPIGWALFDAAREQFRLFQLGAGPDDHPATCVDPSGHSLSWHARLPGLDVVAPDLRAQRRPTRVMAESGWSAFQDALARCGDGRILLLSSVPALGPRLSWVEAAMQLLPKAQKYEDDLRDQWQSRAHRAEWRRFLKTLSDRHKTDGSRVTVLSGEIHLATRGTLATPNGPLHQLVASGIAHPPPPKLYVRMLSALARLGESPLPDQPIRLHPLPGQSMIYTPQRNYLVLERRADTWRAWWELETDGATPPLALD</sequence>
<gene>
    <name evidence="2" type="ORF">CKO21_03035</name>
</gene>
<keyword evidence="3" id="KW-1185">Reference proteome</keyword>
<dbReference type="PANTHER" id="PTHR46689:SF1">
    <property type="entry name" value="PHOD-LIKE PHOSPHATASE DOMAIN-CONTAINING PROTEIN"/>
    <property type="match status" value="1"/>
</dbReference>
<reference evidence="2" key="1">
    <citation type="submission" date="2017-08" db="EMBL/GenBank/DDBJ databases">
        <authorList>
            <person name="Imhoff J.F."/>
            <person name="Rahn T."/>
            <person name="Kuenzel S."/>
            <person name="Neulinger S.C."/>
        </authorList>
    </citation>
    <scope>NUCLEOTIDE SEQUENCE</scope>
    <source>
        <strain evidence="2">DSM 9154</strain>
    </source>
</reference>
<dbReference type="RefSeq" id="WP_027289819.1">
    <property type="nucleotide sequence ID" value="NZ_NRRE01000012.1"/>
</dbReference>
<proteinExistence type="predicted"/>
<evidence type="ECO:0000313" key="3">
    <source>
        <dbReference type="Proteomes" id="UP000778970"/>
    </source>
</evidence>
<dbReference type="Pfam" id="PF19050">
    <property type="entry name" value="PhoD_2"/>
    <property type="match status" value="2"/>
</dbReference>
<dbReference type="InterPro" id="IPR043904">
    <property type="entry name" value="PhoD_2-like"/>
</dbReference>
<name>A0A934QFU5_9PROT</name>
<evidence type="ECO:0000259" key="1">
    <source>
        <dbReference type="Pfam" id="PF19050"/>
    </source>
</evidence>
<reference evidence="2" key="2">
    <citation type="journal article" date="2020" name="Microorganisms">
        <title>Osmotic Adaptation and Compatible Solute Biosynthesis of Phototrophic Bacteria as Revealed from Genome Analyses.</title>
        <authorList>
            <person name="Imhoff J.F."/>
            <person name="Rahn T."/>
            <person name="Kunzel S."/>
            <person name="Keller A."/>
            <person name="Neulinger S.C."/>
        </authorList>
    </citation>
    <scope>NUCLEOTIDE SEQUENCE</scope>
    <source>
        <strain evidence="2">DSM 9154</strain>
    </source>
</reference>
<dbReference type="CDD" id="cd07389">
    <property type="entry name" value="MPP_PhoD"/>
    <property type="match status" value="1"/>
</dbReference>
<dbReference type="EMBL" id="NRRE01000012">
    <property type="protein sequence ID" value="MBK1696217.1"/>
    <property type="molecule type" value="Genomic_DNA"/>
</dbReference>
<dbReference type="PANTHER" id="PTHR46689">
    <property type="entry name" value="MEMBRANE PROTEIN, PUTATIVE-RELATED"/>
    <property type="match status" value="1"/>
</dbReference>
<dbReference type="SUPFAM" id="SSF56300">
    <property type="entry name" value="Metallo-dependent phosphatases"/>
    <property type="match status" value="1"/>
</dbReference>
<feature type="domain" description="PhoD-like phosphatase" evidence="1">
    <location>
        <begin position="338"/>
        <end position="417"/>
    </location>
</feature>
<evidence type="ECO:0000313" key="2">
    <source>
        <dbReference type="EMBL" id="MBK1696217.1"/>
    </source>
</evidence>
<organism evidence="2 3">
    <name type="scientific">Rhodovibrio salinarum</name>
    <dbReference type="NCBI Taxonomy" id="1087"/>
    <lineage>
        <taxon>Bacteria</taxon>
        <taxon>Pseudomonadati</taxon>
        <taxon>Pseudomonadota</taxon>
        <taxon>Alphaproteobacteria</taxon>
        <taxon>Rhodospirillales</taxon>
        <taxon>Rhodovibrionaceae</taxon>
        <taxon>Rhodovibrio</taxon>
    </lineage>
</organism>
<dbReference type="Gene3D" id="3.60.21.70">
    <property type="entry name" value="PhoD-like phosphatase"/>
    <property type="match status" value="1"/>
</dbReference>
<comment type="caution">
    <text evidence="2">The sequence shown here is derived from an EMBL/GenBank/DDBJ whole genome shotgun (WGS) entry which is preliminary data.</text>
</comment>
<dbReference type="InterPro" id="IPR038607">
    <property type="entry name" value="PhoD-like_sf"/>
</dbReference>
<dbReference type="InterPro" id="IPR018946">
    <property type="entry name" value="PhoD-like_MPP"/>
</dbReference>
<dbReference type="InterPro" id="IPR029052">
    <property type="entry name" value="Metallo-depent_PP-like"/>
</dbReference>
<feature type="domain" description="PhoD-like phosphatase" evidence="1">
    <location>
        <begin position="107"/>
        <end position="335"/>
    </location>
</feature>